<dbReference type="SMART" id="SM00345">
    <property type="entry name" value="HTH_GNTR"/>
    <property type="match status" value="1"/>
</dbReference>
<feature type="domain" description="HTH gntR-type" evidence="4">
    <location>
        <begin position="10"/>
        <end position="78"/>
    </location>
</feature>
<keyword evidence="1" id="KW-0805">Transcription regulation</keyword>
<dbReference type="GO" id="GO:0003677">
    <property type="term" value="F:DNA binding"/>
    <property type="evidence" value="ECO:0007669"/>
    <property type="project" value="UniProtKB-KW"/>
</dbReference>
<dbReference type="Gene3D" id="1.10.10.10">
    <property type="entry name" value="Winged helix-like DNA-binding domain superfamily/Winged helix DNA-binding domain"/>
    <property type="match status" value="1"/>
</dbReference>
<dbReference type="PRINTS" id="PR00035">
    <property type="entry name" value="HTHGNTR"/>
</dbReference>
<dbReference type="AlphaFoldDB" id="A0A173TUZ2"/>
<evidence type="ECO:0000256" key="1">
    <source>
        <dbReference type="ARBA" id="ARBA00023015"/>
    </source>
</evidence>
<dbReference type="GO" id="GO:0003700">
    <property type="term" value="F:DNA-binding transcription factor activity"/>
    <property type="evidence" value="ECO:0007669"/>
    <property type="project" value="InterPro"/>
</dbReference>
<proteinExistence type="predicted"/>
<dbReference type="EMBL" id="CYXR01000020">
    <property type="protein sequence ID" value="CUN06663.1"/>
    <property type="molecule type" value="Genomic_DNA"/>
</dbReference>
<dbReference type="InterPro" id="IPR036390">
    <property type="entry name" value="WH_DNA-bd_sf"/>
</dbReference>
<dbReference type="Pfam" id="PF00392">
    <property type="entry name" value="GntR"/>
    <property type="match status" value="1"/>
</dbReference>
<dbReference type="PANTHER" id="PTHR43537">
    <property type="entry name" value="TRANSCRIPTIONAL REGULATOR, GNTR FAMILY"/>
    <property type="match status" value="1"/>
</dbReference>
<gene>
    <name evidence="5" type="primary">pdhR</name>
    <name evidence="5" type="ORF">ERS852574_02475</name>
</gene>
<keyword evidence="5" id="KW-0670">Pyruvate</keyword>
<dbReference type="PANTHER" id="PTHR43537:SF5">
    <property type="entry name" value="UXU OPERON TRANSCRIPTIONAL REGULATOR"/>
    <property type="match status" value="1"/>
</dbReference>
<dbReference type="InterPro" id="IPR036388">
    <property type="entry name" value="WH-like_DNA-bd_sf"/>
</dbReference>
<evidence type="ECO:0000256" key="3">
    <source>
        <dbReference type="ARBA" id="ARBA00023163"/>
    </source>
</evidence>
<dbReference type="Proteomes" id="UP000095727">
    <property type="component" value="Unassembled WGS sequence"/>
</dbReference>
<protein>
    <submittedName>
        <fullName evidence="5">Pyruvate dehydrogenase complex repressor</fullName>
    </submittedName>
</protein>
<name>A0A173TUZ2_9FIRM</name>
<dbReference type="PROSITE" id="PS50949">
    <property type="entry name" value="HTH_GNTR"/>
    <property type="match status" value="1"/>
</dbReference>
<evidence type="ECO:0000313" key="6">
    <source>
        <dbReference type="Proteomes" id="UP000095727"/>
    </source>
</evidence>
<organism evidence="5 6">
    <name type="scientific">Coprococcus comes</name>
    <dbReference type="NCBI Taxonomy" id="410072"/>
    <lineage>
        <taxon>Bacteria</taxon>
        <taxon>Bacillati</taxon>
        <taxon>Bacillota</taxon>
        <taxon>Clostridia</taxon>
        <taxon>Lachnospirales</taxon>
        <taxon>Lachnospiraceae</taxon>
        <taxon>Coprococcus</taxon>
    </lineage>
</organism>
<keyword evidence="2" id="KW-0238">DNA-binding</keyword>
<keyword evidence="3" id="KW-0804">Transcription</keyword>
<dbReference type="CDD" id="cd07377">
    <property type="entry name" value="WHTH_GntR"/>
    <property type="match status" value="1"/>
</dbReference>
<dbReference type="SUPFAM" id="SSF46785">
    <property type="entry name" value="Winged helix' DNA-binding domain"/>
    <property type="match status" value="1"/>
</dbReference>
<dbReference type="RefSeq" id="WP_082421146.1">
    <property type="nucleotide sequence ID" value="NZ_CYXR01000020.1"/>
</dbReference>
<reference evidence="5 6" key="1">
    <citation type="submission" date="2015-09" db="EMBL/GenBank/DDBJ databases">
        <authorList>
            <consortium name="Pathogen Informatics"/>
        </authorList>
    </citation>
    <scope>NUCLEOTIDE SEQUENCE [LARGE SCALE GENOMIC DNA]</scope>
    <source>
        <strain evidence="5 6">2789STDY5834962</strain>
    </source>
</reference>
<evidence type="ECO:0000259" key="4">
    <source>
        <dbReference type="PROSITE" id="PS50949"/>
    </source>
</evidence>
<dbReference type="InterPro" id="IPR000524">
    <property type="entry name" value="Tscrpt_reg_HTH_GntR"/>
</dbReference>
<evidence type="ECO:0000313" key="5">
    <source>
        <dbReference type="EMBL" id="CUN06663.1"/>
    </source>
</evidence>
<sequence length="148" mass="16981">MQQNGKGVKRTLGQKTEDRLMKYILDKPVKIGERIPTEDELTELFEVGRSTVREAVKGLVTRGVLEMRRGDGTYVISTIYMGNDVLGFGNMEDRYRLALDLFDVRLMIEPEIVTWACRKATDMMRWIGLMNNIRACADEIVLNDIVYS</sequence>
<evidence type="ECO:0000256" key="2">
    <source>
        <dbReference type="ARBA" id="ARBA00023125"/>
    </source>
</evidence>
<accession>A0A173TUZ2</accession>